<keyword evidence="4" id="KW-1185">Reference proteome</keyword>
<dbReference type="Proteomes" id="UP000464178">
    <property type="component" value="Chromosome"/>
</dbReference>
<sequence>MRAPLSPSRITAALTGAGALVGTVALILATSACGSRVPDTKPTDLPPITEPPEAYTGTPWFRDVTEASGVRATCRNGEEADQFTILESLGTGVALFDFDGDGRLDIFVVGGGYFDGPTKTTFKGHPCKLYRNLGNMKFEDVTTAAGLAGDWWYTHGVAVADYDRDGFPDFVVTGYGRIGLFHNEPNDKGGRRFADASEKLGLRDSSWSTSAGWGDLDGNGYPELYVCHYTDWSFTNNPICKGTSASIPRDVCVPQRFKPLTHSLFKNDRGQKFRDIASEQRFKSDGYGLGVVIADLNADGRPDVYVANDAARNFLFFNRGGTLEEKGVASGTAVDDAGQFNGSMGVDVVDYDGSGRAALWVTNYQGELHALYHNLGAEMFDHRSRLLGVGSIGVHRVGFGTAFTDLDHDGWEDMIVVNGHVLRNPAGSSPKQQPVLFHNTDKEGRRFFRDISNRGGPYFQAQNMARGLALGDLDNDGQPDLVVTHNNGPVVILRNEAPAPHPWIGFKLVGKGNRDTVGSTVTVESDGRKLTRFAKGGGSYLSANDPRLHCGLGGAKLKRVTVRWSWGESQSWENVEPGAYWELTEDQPTAKRLPAP</sequence>
<reference evidence="3 4" key="1">
    <citation type="submission" date="2019-05" db="EMBL/GenBank/DDBJ databases">
        <authorList>
            <consortium name="Science for Life Laboratories"/>
        </authorList>
    </citation>
    <scope>NUCLEOTIDE SEQUENCE [LARGE SCALE GENOMIC DNA]</scope>
    <source>
        <strain evidence="3">Soil9</strain>
    </source>
</reference>
<accession>A0A6P2CXB2</accession>
<evidence type="ECO:0000313" key="4">
    <source>
        <dbReference type="Proteomes" id="UP000464178"/>
    </source>
</evidence>
<dbReference type="InterPro" id="IPR013517">
    <property type="entry name" value="FG-GAP"/>
</dbReference>
<dbReference type="SUPFAM" id="SSF69318">
    <property type="entry name" value="Integrin alpha N-terminal domain"/>
    <property type="match status" value="1"/>
</dbReference>
<evidence type="ECO:0000256" key="1">
    <source>
        <dbReference type="ARBA" id="ARBA00022729"/>
    </source>
</evidence>
<dbReference type="RefSeq" id="WP_162666686.1">
    <property type="nucleotide sequence ID" value="NZ_LR593886.1"/>
</dbReference>
<feature type="domain" description="ASPIC/UnbV" evidence="2">
    <location>
        <begin position="517"/>
        <end position="580"/>
    </location>
</feature>
<dbReference type="InterPro" id="IPR027039">
    <property type="entry name" value="Crtac1"/>
</dbReference>
<dbReference type="Gene3D" id="2.130.10.130">
    <property type="entry name" value="Integrin alpha, N-terminal"/>
    <property type="match status" value="2"/>
</dbReference>
<dbReference type="AlphaFoldDB" id="A0A6P2CXB2"/>
<keyword evidence="1" id="KW-0732">Signal</keyword>
<dbReference type="PROSITE" id="PS51257">
    <property type="entry name" value="PROKAR_LIPOPROTEIN"/>
    <property type="match status" value="1"/>
</dbReference>
<dbReference type="PANTHER" id="PTHR16026:SF0">
    <property type="entry name" value="CARTILAGE ACIDIC PROTEIN 1"/>
    <property type="match status" value="1"/>
</dbReference>
<evidence type="ECO:0000313" key="3">
    <source>
        <dbReference type="EMBL" id="VTR91732.1"/>
    </source>
</evidence>
<evidence type="ECO:0000259" key="2">
    <source>
        <dbReference type="Pfam" id="PF07593"/>
    </source>
</evidence>
<organism evidence="3 4">
    <name type="scientific">Gemmata massiliana</name>
    <dbReference type="NCBI Taxonomy" id="1210884"/>
    <lineage>
        <taxon>Bacteria</taxon>
        <taxon>Pseudomonadati</taxon>
        <taxon>Planctomycetota</taxon>
        <taxon>Planctomycetia</taxon>
        <taxon>Gemmatales</taxon>
        <taxon>Gemmataceae</taxon>
        <taxon>Gemmata</taxon>
    </lineage>
</organism>
<dbReference type="InterPro" id="IPR028994">
    <property type="entry name" value="Integrin_alpha_N"/>
</dbReference>
<name>A0A6P2CXB2_9BACT</name>
<dbReference type="EMBL" id="LR593886">
    <property type="protein sequence ID" value="VTR91732.1"/>
    <property type="molecule type" value="Genomic_DNA"/>
</dbReference>
<proteinExistence type="predicted"/>
<protein>
    <recommendedName>
        <fullName evidence="2">ASPIC/UnbV domain-containing protein</fullName>
    </recommendedName>
</protein>
<dbReference type="Pfam" id="PF13517">
    <property type="entry name" value="FG-GAP_3"/>
    <property type="match status" value="3"/>
</dbReference>
<dbReference type="KEGG" id="gms:SOIL9_59820"/>
<dbReference type="PANTHER" id="PTHR16026">
    <property type="entry name" value="CARTILAGE ACIDIC PROTEIN 1"/>
    <property type="match status" value="1"/>
</dbReference>
<dbReference type="InterPro" id="IPR011519">
    <property type="entry name" value="UnbV_ASPIC"/>
</dbReference>
<gene>
    <name evidence="3" type="ORF">SOIL9_59820</name>
</gene>
<dbReference type="Pfam" id="PF07593">
    <property type="entry name" value="UnbV_ASPIC"/>
    <property type="match status" value="1"/>
</dbReference>